<name>A0A8H7ZZJ4_9FUNG</name>
<feature type="compositionally biased region" description="Pro residues" evidence="1">
    <location>
        <begin position="397"/>
        <end position="408"/>
    </location>
</feature>
<feature type="region of interest" description="Disordered" evidence="1">
    <location>
        <begin position="258"/>
        <end position="292"/>
    </location>
</feature>
<accession>A0A8H7ZZJ4</accession>
<feature type="compositionally biased region" description="Basic and acidic residues" evidence="1">
    <location>
        <begin position="262"/>
        <end position="272"/>
    </location>
</feature>
<dbReference type="Proteomes" id="UP000673691">
    <property type="component" value="Unassembled WGS sequence"/>
</dbReference>
<feature type="compositionally biased region" description="Basic residues" evidence="1">
    <location>
        <begin position="63"/>
        <end position="77"/>
    </location>
</feature>
<evidence type="ECO:0000313" key="2">
    <source>
        <dbReference type="EMBL" id="KAG5462359.1"/>
    </source>
</evidence>
<protein>
    <submittedName>
        <fullName evidence="2">Uncharacterized protein</fullName>
    </submittedName>
</protein>
<dbReference type="AlphaFoldDB" id="A0A8H7ZZJ4"/>
<organism evidence="2 3">
    <name type="scientific">Olpidium bornovanus</name>
    <dbReference type="NCBI Taxonomy" id="278681"/>
    <lineage>
        <taxon>Eukaryota</taxon>
        <taxon>Fungi</taxon>
        <taxon>Fungi incertae sedis</taxon>
        <taxon>Olpidiomycota</taxon>
        <taxon>Olpidiomycotina</taxon>
        <taxon>Olpidiomycetes</taxon>
        <taxon>Olpidiales</taxon>
        <taxon>Olpidiaceae</taxon>
        <taxon>Olpidium</taxon>
    </lineage>
</organism>
<evidence type="ECO:0000313" key="3">
    <source>
        <dbReference type="Proteomes" id="UP000673691"/>
    </source>
</evidence>
<dbReference type="EMBL" id="JAEFCI010002248">
    <property type="protein sequence ID" value="KAG5462359.1"/>
    <property type="molecule type" value="Genomic_DNA"/>
</dbReference>
<comment type="caution">
    <text evidence="2">The sequence shown here is derived from an EMBL/GenBank/DDBJ whole genome shotgun (WGS) entry which is preliminary data.</text>
</comment>
<proteinExistence type="predicted"/>
<feature type="region of interest" description="Disordered" evidence="1">
    <location>
        <begin position="61"/>
        <end position="149"/>
    </location>
</feature>
<gene>
    <name evidence="2" type="ORF">BJ554DRAFT_5321</name>
</gene>
<sequence length="460" mass="50822">MFRKQNKTEISPDPLSAHIVVNWPHAITATHRVFANENRTFGWTVPSLVNDAILGMLPCVPLRQRRSPRPRTSRRPHPPPPPTKASTRARVTRTFLYRARPARKHASLLPSGATRAPRKLPSRGQGQRSGLPTATRRRLERREKGKPAATAFHKHVPDEVRGWDRRIPLFRLRTQNVRSSRIFRAGFLKFAQDAEHPRPLLIRDPPVSDFLDDGVLVEGLGASCVRLFIRGKRSGAGKRRGFATRSCTTSAQNGEVCTGHTNELRPGDERDAPQPCSTPARSAGFASRGVSGKPVTRALERPVFRLLRRVATVRSLAVLGNHTYQISRSREGGRRPGAASASHFEPTQTWAIAKAAKLARQTAFSSLSADGRPSFRGPSCGGECDARPGTARLSIPPSAPNTASPPFPHATGAVCMRSRSRAPKPPTGRGDENQERRRKQNPHSPVITNEPFDTWSVFRR</sequence>
<reference evidence="2 3" key="1">
    <citation type="journal article" name="Sci. Rep.">
        <title>Genome-scale phylogenetic analyses confirm Olpidium as the closest living zoosporic fungus to the non-flagellated, terrestrial fungi.</title>
        <authorList>
            <person name="Chang Y."/>
            <person name="Rochon D."/>
            <person name="Sekimoto S."/>
            <person name="Wang Y."/>
            <person name="Chovatia M."/>
            <person name="Sandor L."/>
            <person name="Salamov A."/>
            <person name="Grigoriev I.V."/>
            <person name="Stajich J.E."/>
            <person name="Spatafora J.W."/>
        </authorList>
    </citation>
    <scope>NUCLEOTIDE SEQUENCE [LARGE SCALE GENOMIC DNA]</scope>
    <source>
        <strain evidence="2">S191</strain>
    </source>
</reference>
<feature type="region of interest" description="Disordered" evidence="1">
    <location>
        <begin position="366"/>
        <end position="460"/>
    </location>
</feature>
<keyword evidence="3" id="KW-1185">Reference proteome</keyword>
<evidence type="ECO:0000256" key="1">
    <source>
        <dbReference type="SAM" id="MobiDB-lite"/>
    </source>
</evidence>